<keyword evidence="1" id="KW-0540">Nuclease</keyword>
<keyword evidence="1" id="KW-0378">Hydrolase</keyword>
<keyword evidence="1" id="KW-0255">Endonuclease</keyword>
<sequence>MKRISVKYLAGLIDGEGCIDWCLGFDKKYGKRYIRPRLRITLTEPGSDVIEMLHGNLKGSVEIRTPKDPKWSPSQTWCVTGTRAVSVLNLVKNSLIIKKEQAKFAIAWEKHLKGKHIHDDVKDIMSEEMKLMKKDPHRLSEKAVYRINEALKR</sequence>
<evidence type="ECO:0000313" key="1">
    <source>
        <dbReference type="EMBL" id="DAF59542.1"/>
    </source>
</evidence>
<protein>
    <submittedName>
        <fullName evidence="1">DNA endonuclease</fullName>
    </submittedName>
</protein>
<dbReference type="InterPro" id="IPR027434">
    <property type="entry name" value="Homing_endonucl"/>
</dbReference>
<organism evidence="1">
    <name type="scientific">Podoviridae sp. ctU557</name>
    <dbReference type="NCBI Taxonomy" id="2827736"/>
    <lineage>
        <taxon>Viruses</taxon>
        <taxon>Duplodnaviria</taxon>
        <taxon>Heunggongvirae</taxon>
        <taxon>Uroviricota</taxon>
        <taxon>Caudoviricetes</taxon>
    </lineage>
</organism>
<accession>A0A8S5T8H4</accession>
<proteinExistence type="predicted"/>
<dbReference type="GO" id="GO:0004519">
    <property type="term" value="F:endonuclease activity"/>
    <property type="evidence" value="ECO:0007669"/>
    <property type="project" value="UniProtKB-KW"/>
</dbReference>
<name>A0A8S5T8H4_9CAUD</name>
<dbReference type="SUPFAM" id="SSF55608">
    <property type="entry name" value="Homing endonucleases"/>
    <property type="match status" value="1"/>
</dbReference>
<dbReference type="EMBL" id="BK032771">
    <property type="protein sequence ID" value="DAF59542.1"/>
    <property type="molecule type" value="Genomic_DNA"/>
</dbReference>
<dbReference type="Gene3D" id="3.10.28.10">
    <property type="entry name" value="Homing endonucleases"/>
    <property type="match status" value="1"/>
</dbReference>
<reference evidence="1" key="1">
    <citation type="journal article" date="2021" name="Proc. Natl. Acad. Sci. U.S.A.">
        <title>A Catalog of Tens of Thousands of Viruses from Human Metagenomes Reveals Hidden Associations with Chronic Diseases.</title>
        <authorList>
            <person name="Tisza M.J."/>
            <person name="Buck C.B."/>
        </authorList>
    </citation>
    <scope>NUCLEOTIDE SEQUENCE</scope>
    <source>
        <strain evidence="1">CtU557</strain>
    </source>
</reference>